<proteinExistence type="predicted"/>
<dbReference type="SUPFAM" id="SSF51197">
    <property type="entry name" value="Clavaminate synthase-like"/>
    <property type="match status" value="1"/>
</dbReference>
<dbReference type="Proteomes" id="UP000254968">
    <property type="component" value="Unassembled WGS sequence"/>
</dbReference>
<dbReference type="RefSeq" id="WP_115301610.1">
    <property type="nucleotide sequence ID" value="NZ_CAAAHO010000011.1"/>
</dbReference>
<organism evidence="2 3">
    <name type="scientific">Legionella beliardensis</name>
    <dbReference type="NCBI Taxonomy" id="91822"/>
    <lineage>
        <taxon>Bacteria</taxon>
        <taxon>Pseudomonadati</taxon>
        <taxon>Pseudomonadota</taxon>
        <taxon>Gammaproteobacteria</taxon>
        <taxon>Legionellales</taxon>
        <taxon>Legionellaceae</taxon>
        <taxon>Legionella</taxon>
    </lineage>
</organism>
<protein>
    <recommendedName>
        <fullName evidence="1">Isopenicillin N synthase-like Fe(2+) 2OG dioxygenase domain-containing protein</fullName>
    </recommendedName>
</protein>
<keyword evidence="3" id="KW-1185">Reference proteome</keyword>
<dbReference type="Gene3D" id="2.60.120.330">
    <property type="entry name" value="B-lactam Antibiotic, Isopenicillin N Synthase, Chain"/>
    <property type="match status" value="1"/>
</dbReference>
<accession>A0A378HY46</accession>
<name>A0A378HY46_9GAMM</name>
<dbReference type="EMBL" id="UGNV01000001">
    <property type="protein sequence ID" value="STX27818.1"/>
    <property type="molecule type" value="Genomic_DNA"/>
</dbReference>
<dbReference type="PANTHER" id="PTHR48420">
    <property type="entry name" value="NON-HAEM DIOXYGENASE N-TERMINAL DOMAIN-CONTAINING PROTEIN"/>
    <property type="match status" value="1"/>
</dbReference>
<dbReference type="Pfam" id="PF03171">
    <property type="entry name" value="2OG-FeII_Oxy"/>
    <property type="match status" value="1"/>
</dbReference>
<evidence type="ECO:0000313" key="3">
    <source>
        <dbReference type="Proteomes" id="UP000254968"/>
    </source>
</evidence>
<dbReference type="InterPro" id="IPR027443">
    <property type="entry name" value="IPNS-like_sf"/>
</dbReference>
<feature type="domain" description="Isopenicillin N synthase-like Fe(2+) 2OG dioxygenase" evidence="1">
    <location>
        <begin position="168"/>
        <end position="269"/>
    </location>
</feature>
<dbReference type="InterPro" id="IPR044861">
    <property type="entry name" value="IPNS-like_FE2OG_OXY"/>
</dbReference>
<sequence>MELDVIHYNELLNSSLSIANLEEPLLKKGIIGISHVPGFEQKYNEYIKVARQFSLLAESIKQQYAPNRDAGITEGYEIGVEWFKNLKDEWQIDTQKASYYACVPDQPLNKWPTEVNLKTAYLALGELIFTVGKQLLNKMGLNDSVQLNHELLTGYGRMLHYHGSQNGPDSHEDWCGAHHDHGLFTGLIPAAYFHQGSEIEEPENTGLYIMSNNSKAFEKVKLPNKSTLLFQVGEFGQLLSNDRFIATKHMVKKAPVGVERFTYALFYSPDENMLIKPNSILTNDLRYLENQDIKGFINYKRWSKASLARYRAK</sequence>
<evidence type="ECO:0000259" key="1">
    <source>
        <dbReference type="Pfam" id="PF03171"/>
    </source>
</evidence>
<evidence type="ECO:0000313" key="2">
    <source>
        <dbReference type="EMBL" id="STX27818.1"/>
    </source>
</evidence>
<dbReference type="PANTHER" id="PTHR48420:SF1">
    <property type="entry name" value="NON-HAEM DIOXYGENASE N-TERMINAL DOMAIN-CONTAINING PROTEIN"/>
    <property type="match status" value="1"/>
</dbReference>
<dbReference type="AlphaFoldDB" id="A0A378HY46"/>
<reference evidence="2 3" key="1">
    <citation type="submission" date="2018-06" db="EMBL/GenBank/DDBJ databases">
        <authorList>
            <consortium name="Pathogen Informatics"/>
            <person name="Doyle S."/>
        </authorList>
    </citation>
    <scope>NUCLEOTIDE SEQUENCE [LARGE SCALE GENOMIC DNA]</scope>
    <source>
        <strain evidence="2 3">NCTC13315</strain>
    </source>
</reference>
<gene>
    <name evidence="2" type="ORF">NCTC13315_00334</name>
</gene>
<dbReference type="OrthoDB" id="5644720at2"/>